<comment type="caution">
    <text evidence="2">The sequence shown here is derived from an EMBL/GenBank/DDBJ whole genome shotgun (WGS) entry which is preliminary data.</text>
</comment>
<feature type="compositionally biased region" description="Pro residues" evidence="1">
    <location>
        <begin position="124"/>
        <end position="142"/>
    </location>
</feature>
<feature type="non-terminal residue" evidence="2">
    <location>
        <position position="1"/>
    </location>
</feature>
<accession>A0ABN9TGN8</accession>
<gene>
    <name evidence="2" type="ORF">PCOR1329_LOCUS38901</name>
</gene>
<dbReference type="Proteomes" id="UP001189429">
    <property type="component" value="Unassembled WGS sequence"/>
</dbReference>
<feature type="region of interest" description="Disordered" evidence="1">
    <location>
        <begin position="124"/>
        <end position="152"/>
    </location>
</feature>
<protein>
    <submittedName>
        <fullName evidence="2">Uncharacterized protein</fullName>
    </submittedName>
</protein>
<evidence type="ECO:0000313" key="3">
    <source>
        <dbReference type="Proteomes" id="UP001189429"/>
    </source>
</evidence>
<evidence type="ECO:0000313" key="2">
    <source>
        <dbReference type="EMBL" id="CAK0844954.1"/>
    </source>
</evidence>
<sequence>KVKLHYRDGEWHARLLIRETTEDMMLQQTGELPTEPGLPVWWVATRDGDVYPEQVGEGASLDTRSYHANGALVPRAARPGFRAGDPFFDFEPGTSLAELYVATLAAAEAVEGVAPAGALALPGAAPPGPPGGGAPAAEPPAPEAAAAPVAVDDEGDLRVLPVKWRGDKRYRPFSEAVDSMEHVEFNDCELEGDPSAEWYLHKMVQTGLAPVARSRAWASESGIPAGDRSVHEHHVIMKVVQTAAERDQLNLMCLESDRESAHANSPANADYTHADDMMGWGVTKGGALVVPALTRHVASRAAERSSILKGQRKHAEEMRLSRGRKPPKGAGKGGEGTPGADGAGAAK</sequence>
<keyword evidence="3" id="KW-1185">Reference proteome</keyword>
<organism evidence="2 3">
    <name type="scientific">Prorocentrum cordatum</name>
    <dbReference type="NCBI Taxonomy" id="2364126"/>
    <lineage>
        <taxon>Eukaryota</taxon>
        <taxon>Sar</taxon>
        <taxon>Alveolata</taxon>
        <taxon>Dinophyceae</taxon>
        <taxon>Prorocentrales</taxon>
        <taxon>Prorocentraceae</taxon>
        <taxon>Prorocentrum</taxon>
    </lineage>
</organism>
<evidence type="ECO:0000256" key="1">
    <source>
        <dbReference type="SAM" id="MobiDB-lite"/>
    </source>
</evidence>
<reference evidence="2" key="1">
    <citation type="submission" date="2023-10" db="EMBL/GenBank/DDBJ databases">
        <authorList>
            <person name="Chen Y."/>
            <person name="Shah S."/>
            <person name="Dougan E. K."/>
            <person name="Thang M."/>
            <person name="Chan C."/>
        </authorList>
    </citation>
    <scope>NUCLEOTIDE SEQUENCE [LARGE SCALE GENOMIC DNA]</scope>
</reference>
<proteinExistence type="predicted"/>
<name>A0ABN9TGN8_9DINO</name>
<feature type="region of interest" description="Disordered" evidence="1">
    <location>
        <begin position="301"/>
        <end position="347"/>
    </location>
</feature>
<dbReference type="EMBL" id="CAUYUJ010014704">
    <property type="protein sequence ID" value="CAK0844954.1"/>
    <property type="molecule type" value="Genomic_DNA"/>
</dbReference>
<feature type="compositionally biased region" description="Gly residues" evidence="1">
    <location>
        <begin position="330"/>
        <end position="347"/>
    </location>
</feature>